<evidence type="ECO:0000313" key="2">
    <source>
        <dbReference type="Proteomes" id="UP000001514"/>
    </source>
</evidence>
<protein>
    <submittedName>
        <fullName evidence="1">Uncharacterized protein</fullName>
    </submittedName>
</protein>
<accession>D8QW69</accession>
<reference evidence="1 2" key="1">
    <citation type="journal article" date="2011" name="Science">
        <title>The Selaginella genome identifies genetic changes associated with the evolution of vascular plants.</title>
        <authorList>
            <person name="Banks J.A."/>
            <person name="Nishiyama T."/>
            <person name="Hasebe M."/>
            <person name="Bowman J.L."/>
            <person name="Gribskov M."/>
            <person name="dePamphilis C."/>
            <person name="Albert V.A."/>
            <person name="Aono N."/>
            <person name="Aoyama T."/>
            <person name="Ambrose B.A."/>
            <person name="Ashton N.W."/>
            <person name="Axtell M.J."/>
            <person name="Barker E."/>
            <person name="Barker M.S."/>
            <person name="Bennetzen J.L."/>
            <person name="Bonawitz N.D."/>
            <person name="Chapple C."/>
            <person name="Cheng C."/>
            <person name="Correa L.G."/>
            <person name="Dacre M."/>
            <person name="DeBarry J."/>
            <person name="Dreyer I."/>
            <person name="Elias M."/>
            <person name="Engstrom E.M."/>
            <person name="Estelle M."/>
            <person name="Feng L."/>
            <person name="Finet C."/>
            <person name="Floyd S.K."/>
            <person name="Frommer W.B."/>
            <person name="Fujita T."/>
            <person name="Gramzow L."/>
            <person name="Gutensohn M."/>
            <person name="Harholt J."/>
            <person name="Hattori M."/>
            <person name="Heyl A."/>
            <person name="Hirai T."/>
            <person name="Hiwatashi Y."/>
            <person name="Ishikawa M."/>
            <person name="Iwata M."/>
            <person name="Karol K.G."/>
            <person name="Koehler B."/>
            <person name="Kolukisaoglu U."/>
            <person name="Kubo M."/>
            <person name="Kurata T."/>
            <person name="Lalonde S."/>
            <person name="Li K."/>
            <person name="Li Y."/>
            <person name="Litt A."/>
            <person name="Lyons E."/>
            <person name="Manning G."/>
            <person name="Maruyama T."/>
            <person name="Michael T.P."/>
            <person name="Mikami K."/>
            <person name="Miyazaki S."/>
            <person name="Morinaga S."/>
            <person name="Murata T."/>
            <person name="Mueller-Roeber B."/>
            <person name="Nelson D.R."/>
            <person name="Obara M."/>
            <person name="Oguri Y."/>
            <person name="Olmstead R.G."/>
            <person name="Onodera N."/>
            <person name="Petersen B.L."/>
            <person name="Pils B."/>
            <person name="Prigge M."/>
            <person name="Rensing S.A."/>
            <person name="Riano-Pachon D.M."/>
            <person name="Roberts A.W."/>
            <person name="Sato Y."/>
            <person name="Scheller H.V."/>
            <person name="Schulz B."/>
            <person name="Schulz C."/>
            <person name="Shakirov E.V."/>
            <person name="Shibagaki N."/>
            <person name="Shinohara N."/>
            <person name="Shippen D.E."/>
            <person name="Soerensen I."/>
            <person name="Sotooka R."/>
            <person name="Sugimoto N."/>
            <person name="Sugita M."/>
            <person name="Sumikawa N."/>
            <person name="Tanurdzic M."/>
            <person name="Theissen G."/>
            <person name="Ulvskov P."/>
            <person name="Wakazuki S."/>
            <person name="Weng J.K."/>
            <person name="Willats W.W."/>
            <person name="Wipf D."/>
            <person name="Wolf P.G."/>
            <person name="Yang L."/>
            <person name="Zimmer A.D."/>
            <person name="Zhu Q."/>
            <person name="Mitros T."/>
            <person name="Hellsten U."/>
            <person name="Loque D."/>
            <person name="Otillar R."/>
            <person name="Salamov A."/>
            <person name="Schmutz J."/>
            <person name="Shapiro H."/>
            <person name="Lindquist E."/>
            <person name="Lucas S."/>
            <person name="Rokhsar D."/>
            <person name="Grigoriev I.V."/>
        </authorList>
    </citation>
    <scope>NUCLEOTIDE SEQUENCE [LARGE SCALE GENOMIC DNA]</scope>
</reference>
<proteinExistence type="predicted"/>
<gene>
    <name evidence="1" type="ORF">SELMODRAFT_404720</name>
</gene>
<name>D8QW69_SELML</name>
<dbReference type="InParanoid" id="D8QW69"/>
<evidence type="ECO:0000313" key="1">
    <source>
        <dbReference type="EMBL" id="EFJ36178.1"/>
    </source>
</evidence>
<dbReference type="AlphaFoldDB" id="D8QW69"/>
<organism evidence="2">
    <name type="scientific">Selaginella moellendorffii</name>
    <name type="common">Spikemoss</name>
    <dbReference type="NCBI Taxonomy" id="88036"/>
    <lineage>
        <taxon>Eukaryota</taxon>
        <taxon>Viridiplantae</taxon>
        <taxon>Streptophyta</taxon>
        <taxon>Embryophyta</taxon>
        <taxon>Tracheophyta</taxon>
        <taxon>Lycopodiopsida</taxon>
        <taxon>Selaginellales</taxon>
        <taxon>Selaginellaceae</taxon>
        <taxon>Selaginella</taxon>
    </lineage>
</organism>
<sequence>MVPAVDLYSYGRLRSGGSHLEDPTAVNMRDSQLRRASFDCRFFLFCVGAQPSAGDSGNLNALIGWEQARDGRLLQLDALGFCPLLPLKWDVKGLFCGRVILTRGLLRKLSPVTDMSEQGAVHLGKQRDLWSPEEDQKLSRTMDLADFYIGNHWRRGCHKSSSGLPL</sequence>
<dbReference type="EMBL" id="GL377567">
    <property type="protein sequence ID" value="EFJ36178.1"/>
    <property type="molecule type" value="Genomic_DNA"/>
</dbReference>
<dbReference type="Proteomes" id="UP000001514">
    <property type="component" value="Unassembled WGS sequence"/>
</dbReference>
<keyword evidence="2" id="KW-1185">Reference proteome</keyword>
<dbReference type="KEGG" id="smo:SELMODRAFT_404720"/>
<dbReference type="HOGENOM" id="CLU_1605515_0_0_1"/>
<dbReference type="Gramene" id="EFJ36178">
    <property type="protein sequence ID" value="EFJ36178"/>
    <property type="gene ID" value="SELMODRAFT_404720"/>
</dbReference>